<evidence type="ECO:0000313" key="5">
    <source>
        <dbReference type="EMBL" id="OAI14141.1"/>
    </source>
</evidence>
<keyword evidence="3" id="KW-1133">Transmembrane helix</keyword>
<dbReference type="Gene3D" id="3.30.1330.60">
    <property type="entry name" value="OmpA-like domain"/>
    <property type="match status" value="1"/>
</dbReference>
<dbReference type="PANTHER" id="PTHR38033">
    <property type="entry name" value="MEMBRANE PROTEIN-RELATED"/>
    <property type="match status" value="1"/>
</dbReference>
<keyword evidence="1 3" id="KW-0472">Membrane</keyword>
<dbReference type="PROSITE" id="PS51123">
    <property type="entry name" value="OMPA_2"/>
    <property type="match status" value="1"/>
</dbReference>
<evidence type="ECO:0000256" key="3">
    <source>
        <dbReference type="SAM" id="Phobius"/>
    </source>
</evidence>
<evidence type="ECO:0000256" key="1">
    <source>
        <dbReference type="PROSITE-ProRule" id="PRU00473"/>
    </source>
</evidence>
<protein>
    <submittedName>
        <fullName evidence="5">Type IV secretion protein DotU</fullName>
    </submittedName>
</protein>
<gene>
    <name evidence="5" type="ORF">A1507_15805</name>
</gene>
<feature type="transmembrane region" description="Helical" evidence="3">
    <location>
        <begin position="242"/>
        <end position="264"/>
    </location>
</feature>
<organism evidence="5 6">
    <name type="scientific">Methylomonas koyamae</name>
    <dbReference type="NCBI Taxonomy" id="702114"/>
    <lineage>
        <taxon>Bacteria</taxon>
        <taxon>Pseudomonadati</taxon>
        <taxon>Pseudomonadota</taxon>
        <taxon>Gammaproteobacteria</taxon>
        <taxon>Methylococcales</taxon>
        <taxon>Methylococcaceae</taxon>
        <taxon>Methylomonas</taxon>
    </lineage>
</organism>
<keyword evidence="3" id="KW-0812">Transmembrane</keyword>
<dbReference type="NCBIfam" id="NF038228">
    <property type="entry name" value="IcmH_DotU_IVB"/>
    <property type="match status" value="1"/>
</dbReference>
<dbReference type="InterPro" id="IPR038522">
    <property type="entry name" value="T4/T6SS_DotU_sf"/>
</dbReference>
<dbReference type="CDD" id="cd07185">
    <property type="entry name" value="OmpA_C-like"/>
    <property type="match status" value="1"/>
</dbReference>
<dbReference type="NCBIfam" id="TIGR03349">
    <property type="entry name" value="IV_VI_DotU"/>
    <property type="match status" value="1"/>
</dbReference>
<dbReference type="Proteomes" id="UP000077857">
    <property type="component" value="Unassembled WGS sequence"/>
</dbReference>
<dbReference type="InterPro" id="IPR006665">
    <property type="entry name" value="OmpA-like"/>
</dbReference>
<proteinExistence type="predicted"/>
<dbReference type="AlphaFoldDB" id="A0A177N8C8"/>
<dbReference type="InterPro" id="IPR017732">
    <property type="entry name" value="T4/T6SS_DotU"/>
</dbReference>
<dbReference type="InterPro" id="IPR036737">
    <property type="entry name" value="OmpA-like_sf"/>
</dbReference>
<dbReference type="Pfam" id="PF00691">
    <property type="entry name" value="OmpA"/>
    <property type="match status" value="1"/>
</dbReference>
<dbReference type="EMBL" id="LUUJ01000093">
    <property type="protein sequence ID" value="OAI14141.1"/>
    <property type="molecule type" value="Genomic_DNA"/>
</dbReference>
<sequence>MTQNGPFGDDDKTVLRPSPGGRSPDSATISRAGQKPTTPPPASYQNIPPISALAPSASASLLDLTAGLLSLAARLRVTVAYAAVDELKQKLAKEISEFENRALAAGLQQEHVRIASYGLCTFLDEIIQNTPWGSQSNWGHQSLLIVFHKEAWGGERFFQILDQLVKQPAQNLALIELGYALLSFGFEGKFRIMANGMNELEKQRLELYQLIQRVRGDYPAELSPRWQGQKTAVHPLISRVPLWVFATIAGGLALLCYLGFAFFINTASDPTYKELLKLSKEPILLAAVETATPALPVIPQPSPNRAQRFIPLLRDEIAKNMVEVVDDSIIRVRNSFPSGSDQVKPEFIPMLKKIAKELENQQDSILVTGHTDDRPIVSARFPSNWHLSTARAKNVLAILTTSAQLRGSVRAEGRADGEPLEPNDTPEHRAFNRRVDILIK</sequence>
<comment type="caution">
    <text evidence="5">The sequence shown here is derived from an EMBL/GenBank/DDBJ whole genome shotgun (WGS) entry which is preliminary data.</text>
</comment>
<evidence type="ECO:0000259" key="4">
    <source>
        <dbReference type="PROSITE" id="PS51123"/>
    </source>
</evidence>
<feature type="region of interest" description="Disordered" evidence="2">
    <location>
        <begin position="1"/>
        <end position="47"/>
    </location>
</feature>
<dbReference type="SUPFAM" id="SSF103088">
    <property type="entry name" value="OmpA-like"/>
    <property type="match status" value="1"/>
</dbReference>
<dbReference type="Gene3D" id="1.25.40.590">
    <property type="entry name" value="Type IV / VI secretion system, DotU"/>
    <property type="match status" value="1"/>
</dbReference>
<dbReference type="PANTHER" id="PTHR38033:SF1">
    <property type="entry name" value="DOTU FAMILY TYPE IV_VI SECRETION SYSTEM PROTEIN"/>
    <property type="match status" value="1"/>
</dbReference>
<dbReference type="OrthoDB" id="345640at2"/>
<feature type="domain" description="OmpA-like" evidence="4">
    <location>
        <begin position="323"/>
        <end position="440"/>
    </location>
</feature>
<dbReference type="GO" id="GO:0016020">
    <property type="term" value="C:membrane"/>
    <property type="evidence" value="ECO:0007669"/>
    <property type="project" value="UniProtKB-UniRule"/>
</dbReference>
<name>A0A177N8C8_9GAMM</name>
<evidence type="ECO:0000313" key="6">
    <source>
        <dbReference type="Proteomes" id="UP000077857"/>
    </source>
</evidence>
<evidence type="ECO:0000256" key="2">
    <source>
        <dbReference type="SAM" id="MobiDB-lite"/>
    </source>
</evidence>
<accession>A0A177N8C8</accession>
<dbReference type="Pfam" id="PF09850">
    <property type="entry name" value="DotU"/>
    <property type="match status" value="1"/>
</dbReference>
<reference evidence="5 6" key="1">
    <citation type="submission" date="2016-03" db="EMBL/GenBank/DDBJ databases">
        <authorList>
            <person name="Ploux O."/>
        </authorList>
    </citation>
    <scope>NUCLEOTIDE SEQUENCE [LARGE SCALE GENOMIC DNA]</scope>
    <source>
        <strain evidence="5 6">R-45378</strain>
    </source>
</reference>